<evidence type="ECO:0000259" key="1">
    <source>
        <dbReference type="PROSITE" id="PS51671"/>
    </source>
</evidence>
<protein>
    <submittedName>
        <fullName evidence="2">ACT domain-containing protein</fullName>
    </submittedName>
</protein>
<dbReference type="PROSITE" id="PS51671">
    <property type="entry name" value="ACT"/>
    <property type="match status" value="1"/>
</dbReference>
<dbReference type="Gene3D" id="3.30.2130.10">
    <property type="entry name" value="VC0802-like"/>
    <property type="match status" value="1"/>
</dbReference>
<dbReference type="AlphaFoldDB" id="A0A7C4MSP9"/>
<evidence type="ECO:0000313" key="2">
    <source>
        <dbReference type="EMBL" id="HGU32339.1"/>
    </source>
</evidence>
<reference evidence="2" key="1">
    <citation type="journal article" date="2020" name="mSystems">
        <title>Genome- and Community-Level Interaction Insights into Carbon Utilization and Element Cycling Functions of Hydrothermarchaeota in Hydrothermal Sediment.</title>
        <authorList>
            <person name="Zhou Z."/>
            <person name="Liu Y."/>
            <person name="Xu W."/>
            <person name="Pan J."/>
            <person name="Luo Z.H."/>
            <person name="Li M."/>
        </authorList>
    </citation>
    <scope>NUCLEOTIDE SEQUENCE [LARGE SCALE GENOMIC DNA]</scope>
    <source>
        <strain evidence="2">SpSt-477</strain>
    </source>
</reference>
<dbReference type="CDD" id="cd04908">
    <property type="entry name" value="ACT_Bt0572_1"/>
    <property type="match status" value="1"/>
</dbReference>
<feature type="domain" description="ACT" evidence="1">
    <location>
        <begin position="5"/>
        <end position="79"/>
    </location>
</feature>
<comment type="caution">
    <text evidence="2">The sequence shown here is derived from an EMBL/GenBank/DDBJ whole genome shotgun (WGS) entry which is preliminary data.</text>
</comment>
<dbReference type="InterPro" id="IPR045739">
    <property type="entry name" value="ACT_dom_pair"/>
</dbReference>
<proteinExistence type="predicted"/>
<gene>
    <name evidence="2" type="ORF">ENS29_05730</name>
</gene>
<dbReference type="PANTHER" id="PTHR40099">
    <property type="entry name" value="ACETOLACTATE SYNTHASE, SMALL SUBUNIT"/>
    <property type="match status" value="1"/>
</dbReference>
<dbReference type="PANTHER" id="PTHR40099:SF1">
    <property type="entry name" value="ACETOLACTATE SYNTHASE, SMALL SUBUNIT"/>
    <property type="match status" value="1"/>
</dbReference>
<dbReference type="InterPro" id="IPR002912">
    <property type="entry name" value="ACT_dom"/>
</dbReference>
<dbReference type="SUPFAM" id="SSF55021">
    <property type="entry name" value="ACT-like"/>
    <property type="match status" value="2"/>
</dbReference>
<sequence>MGVQQLSVFLENKAGRLSEVTGILAEAGINIRALSLADTSDFGVLRLIVDQGEKALDALKFNGFSVAITDVVAVQVDDQPGGLHRILGLLHEVRINVEYMYAFVHQSGRHAVMIFRFDRPKDAVDLLQKNGIRMIEGDALYRM</sequence>
<dbReference type="EMBL" id="DSUH01000131">
    <property type="protein sequence ID" value="HGU32339.1"/>
    <property type="molecule type" value="Genomic_DNA"/>
</dbReference>
<organism evidence="2">
    <name type="scientific">Desulfatirhabdium butyrativorans</name>
    <dbReference type="NCBI Taxonomy" id="340467"/>
    <lineage>
        <taxon>Bacteria</taxon>
        <taxon>Pseudomonadati</taxon>
        <taxon>Thermodesulfobacteriota</taxon>
        <taxon>Desulfobacteria</taxon>
        <taxon>Desulfobacterales</taxon>
        <taxon>Desulfatirhabdiaceae</taxon>
        <taxon>Desulfatirhabdium</taxon>
    </lineage>
</organism>
<dbReference type="Pfam" id="PF19571">
    <property type="entry name" value="ACT_8"/>
    <property type="match status" value="1"/>
</dbReference>
<dbReference type="CDD" id="cd04882">
    <property type="entry name" value="ACT_Bt0572_2"/>
    <property type="match status" value="1"/>
</dbReference>
<dbReference type="InterPro" id="IPR045865">
    <property type="entry name" value="ACT-like_dom_sf"/>
</dbReference>
<accession>A0A7C4MSP9</accession>
<name>A0A7C4MSP9_9BACT</name>